<evidence type="ECO:0000313" key="1">
    <source>
        <dbReference type="EMBL" id="AKF16581.1"/>
    </source>
</evidence>
<dbReference type="RefSeq" id="WP_061426988.1">
    <property type="nucleotide sequence ID" value="NZ_CP010994.1"/>
</dbReference>
<reference evidence="2 3" key="2">
    <citation type="journal article" date="2016" name="PLoS ONE">
        <title>Plasmid Characterization and Chromosome Analysis of Two netF+ Clostridium perfringens Isolates Associated with Foal and Canine Necrotizing Enteritis.</title>
        <authorList>
            <person name="Mehdizadeh Gohari I."/>
            <person name="Kropinski A.M."/>
            <person name="Weese S.J."/>
            <person name="Parreira V.R."/>
            <person name="Whitehead A.E."/>
            <person name="Boerlin P."/>
            <person name="Prescott J.F."/>
        </authorList>
    </citation>
    <scope>NUCLEOTIDE SEQUENCE [LARGE SCALE GENOMIC DNA]</scope>
    <source>
        <strain evidence="2 3">JP838</strain>
    </source>
</reference>
<sequence length="60" mass="7322">MEVLQGQISAFDILQNKVIKKTKEYEIIKCGEVYKIHFYDKKDRDKCRVTKNFDYVKRYL</sequence>
<evidence type="ECO:0000313" key="3">
    <source>
        <dbReference type="Proteomes" id="UP000070260"/>
    </source>
</evidence>
<name>A0A0N7BKK6_CLOPF</name>
<gene>
    <name evidence="2" type="ORF">JFP838_05110</name>
</gene>
<keyword evidence="1" id="KW-0614">Plasmid</keyword>
<reference evidence="1" key="1">
    <citation type="journal article" date="2015" name="PLoS ONE">
        <title>A Novel Pore-Forming Toxin in Type A Clostridium perfringens Is Associated with Both Fatal Canine Hemorrhagic Gastroenteritis and Fatal Foal Necrotizing Enterocolitis.</title>
        <authorList>
            <person name="Gohari I.M."/>
            <person name="Parreira V.R."/>
            <person name="Nowell V.J."/>
            <person name="Nicholson V.M."/>
            <person name="Oliphant K."/>
            <person name="Prescott J.F."/>
        </authorList>
    </citation>
    <scope>NUCLEOTIDE SEQUENCE</scope>
    <source>
        <strain evidence="1">JP718</strain>
        <plasmid evidence="1">pCP718netF</plasmid>
    </source>
</reference>
<dbReference type="EMBL" id="KP739975">
    <property type="protein sequence ID" value="AKF16581.1"/>
    <property type="molecule type" value="Genomic_DNA"/>
</dbReference>
<organism evidence="1">
    <name type="scientific">Clostridium perfringens</name>
    <dbReference type="NCBI Taxonomy" id="1502"/>
    <lineage>
        <taxon>Bacteria</taxon>
        <taxon>Bacillati</taxon>
        <taxon>Bacillota</taxon>
        <taxon>Clostridia</taxon>
        <taxon>Eubacteriales</taxon>
        <taxon>Clostridiaceae</taxon>
        <taxon>Clostridium</taxon>
    </lineage>
</organism>
<dbReference type="AlphaFoldDB" id="A0A0N7BKK6"/>
<dbReference type="Proteomes" id="UP000070260">
    <property type="component" value="Chromosome"/>
</dbReference>
<geneLocation type="plasmid" evidence="1">
    <name>pCP718netF</name>
</geneLocation>
<proteinExistence type="predicted"/>
<protein>
    <submittedName>
        <fullName evidence="1">Uncharacterized protein</fullName>
    </submittedName>
</protein>
<dbReference type="EMBL" id="CP010994">
    <property type="protein sequence ID" value="AMN35157.1"/>
    <property type="molecule type" value="Genomic_DNA"/>
</dbReference>
<evidence type="ECO:0000313" key="2">
    <source>
        <dbReference type="EMBL" id="AMN35157.1"/>
    </source>
</evidence>
<accession>A0A0N7BKK6</accession>
<dbReference type="PATRIC" id="fig|1502.177.peg.1023"/>